<evidence type="ECO:0000313" key="2">
    <source>
        <dbReference type="EMBL" id="KAF6226873.1"/>
    </source>
</evidence>
<evidence type="ECO:0000313" key="3">
    <source>
        <dbReference type="Proteomes" id="UP000593566"/>
    </source>
</evidence>
<dbReference type="AlphaFoldDB" id="A0A8H6CNS9"/>
<accession>A0A8H6CNS9</accession>
<feature type="region of interest" description="Disordered" evidence="1">
    <location>
        <begin position="168"/>
        <end position="215"/>
    </location>
</feature>
<sequence>MPPIRRYLRITQYSVLECRIYLDNPADTYRWLLNSRNPVLPRVIEAVRPLVLPKLREENAKAKSGKAGKRKGWKDVVVEDDFEVAVFLTETSSRHSILRKMKTAKTEKGRLGTTDGRLTGTRDAPVEVGEGPPGLITEESEESEGVRMADLPSAAGGEADERVTLAKEESQEGLFVSDGSDEGNVGAQETPSAKNKSKGSVGEEEDGGEDDKKKLGMDTTYDGFSIYGRILCLVVKRRGIAKGKEMAGGAGQAMMEEWITSTQMGEGQMMDE</sequence>
<keyword evidence="3" id="KW-1185">Reference proteome</keyword>
<name>A0A8H6CNS9_9LECA</name>
<evidence type="ECO:0000256" key="1">
    <source>
        <dbReference type="SAM" id="MobiDB-lite"/>
    </source>
</evidence>
<feature type="compositionally biased region" description="Low complexity" evidence="1">
    <location>
        <begin position="111"/>
        <end position="123"/>
    </location>
</feature>
<protein>
    <submittedName>
        <fullName evidence="2">Uncharacterized protein</fullName>
    </submittedName>
</protein>
<dbReference type="RefSeq" id="XP_037155182.1">
    <property type="nucleotide sequence ID" value="XM_037299181.1"/>
</dbReference>
<dbReference type="PANTHER" id="PTHR40635">
    <property type="match status" value="1"/>
</dbReference>
<dbReference type="EMBL" id="JACCJB010000005">
    <property type="protein sequence ID" value="KAF6226873.1"/>
    <property type="molecule type" value="Genomic_DNA"/>
</dbReference>
<dbReference type="GeneID" id="59336711"/>
<gene>
    <name evidence="2" type="ORF">HO133_008314</name>
</gene>
<organism evidence="2 3">
    <name type="scientific">Letharia lupina</name>
    <dbReference type="NCBI Taxonomy" id="560253"/>
    <lineage>
        <taxon>Eukaryota</taxon>
        <taxon>Fungi</taxon>
        <taxon>Dikarya</taxon>
        <taxon>Ascomycota</taxon>
        <taxon>Pezizomycotina</taxon>
        <taxon>Lecanoromycetes</taxon>
        <taxon>OSLEUM clade</taxon>
        <taxon>Lecanoromycetidae</taxon>
        <taxon>Lecanorales</taxon>
        <taxon>Lecanorineae</taxon>
        <taxon>Parmeliaceae</taxon>
        <taxon>Letharia</taxon>
    </lineage>
</organism>
<dbReference type="PANTHER" id="PTHR40635:SF1">
    <property type="match status" value="1"/>
</dbReference>
<comment type="caution">
    <text evidence="2">The sequence shown here is derived from an EMBL/GenBank/DDBJ whole genome shotgun (WGS) entry which is preliminary data.</text>
</comment>
<feature type="region of interest" description="Disordered" evidence="1">
    <location>
        <begin position="105"/>
        <end position="147"/>
    </location>
</feature>
<dbReference type="Proteomes" id="UP000593566">
    <property type="component" value="Unassembled WGS sequence"/>
</dbReference>
<proteinExistence type="predicted"/>
<reference evidence="2 3" key="1">
    <citation type="journal article" date="2020" name="Genomics">
        <title>Complete, high-quality genomes from long-read metagenomic sequencing of two wolf lichen thalli reveals enigmatic genome architecture.</title>
        <authorList>
            <person name="McKenzie S.K."/>
            <person name="Walston R.F."/>
            <person name="Allen J.L."/>
        </authorList>
    </citation>
    <scope>NUCLEOTIDE SEQUENCE [LARGE SCALE GENOMIC DNA]</scope>
    <source>
        <strain evidence="2">WasteWater1</strain>
    </source>
</reference>